<dbReference type="PANTHER" id="PTHR43428:SF1">
    <property type="entry name" value="ARSENATE REDUCTASE"/>
    <property type="match status" value="1"/>
</dbReference>
<dbReference type="CDD" id="cd16345">
    <property type="entry name" value="LMWP_ArsC"/>
    <property type="match status" value="1"/>
</dbReference>
<dbReference type="STRING" id="398512.Bccel_2943"/>
<evidence type="ECO:0000256" key="1">
    <source>
        <dbReference type="ARBA" id="ARBA00022849"/>
    </source>
</evidence>
<keyword evidence="1" id="KW-0059">Arsenical resistance</keyword>
<keyword evidence="4" id="KW-1185">Reference proteome</keyword>
<proteinExistence type="predicted"/>
<dbReference type="GO" id="GO:0046685">
    <property type="term" value="P:response to arsenic-containing substance"/>
    <property type="evidence" value="ECO:0007669"/>
    <property type="project" value="UniProtKB-KW"/>
</dbReference>
<evidence type="ECO:0000313" key="4">
    <source>
        <dbReference type="Proteomes" id="UP000036923"/>
    </source>
</evidence>
<evidence type="ECO:0000259" key="2">
    <source>
        <dbReference type="SMART" id="SM00226"/>
    </source>
</evidence>
<dbReference type="SMART" id="SM00226">
    <property type="entry name" value="LMWPc"/>
    <property type="match status" value="1"/>
</dbReference>
<dbReference type="Gene3D" id="3.40.50.2300">
    <property type="match status" value="1"/>
</dbReference>
<gene>
    <name evidence="3" type="ORF">Bccel_2943</name>
</gene>
<dbReference type="Pfam" id="PF01451">
    <property type="entry name" value="LMWPc"/>
    <property type="match status" value="1"/>
</dbReference>
<sequence length="135" mass="15240">MMKLKIAFVCTGNSCRSQIAEGWAKYLGNDVFEVYSAGTHPSEKVNQNAINVMKEAGVDISCHYPKTFDDIPYEIDVLITMGCGVVCPFVPNKYEEDWGLPDPVGHPIEEFRRIRDIIKDKVLDLFAKAKNKEIL</sequence>
<organism evidence="3 4">
    <name type="scientific">Pseudobacteroides cellulosolvens ATCC 35603 = DSM 2933</name>
    <dbReference type="NCBI Taxonomy" id="398512"/>
    <lineage>
        <taxon>Bacteria</taxon>
        <taxon>Bacillati</taxon>
        <taxon>Bacillota</taxon>
        <taxon>Clostridia</taxon>
        <taxon>Eubacteriales</taxon>
        <taxon>Oscillospiraceae</taxon>
        <taxon>Pseudobacteroides</taxon>
    </lineage>
</organism>
<dbReference type="AlphaFoldDB" id="A0A0L6JQN0"/>
<dbReference type="EMBL" id="LGTC01000001">
    <property type="protein sequence ID" value="KNY27672.1"/>
    <property type="molecule type" value="Genomic_DNA"/>
</dbReference>
<evidence type="ECO:0000313" key="3">
    <source>
        <dbReference type="EMBL" id="KNY27672.1"/>
    </source>
</evidence>
<protein>
    <submittedName>
        <fullName evidence="3">Protein tyrosine phosphatase</fullName>
    </submittedName>
</protein>
<dbReference type="PATRIC" id="fig|398512.5.peg.3088"/>
<feature type="domain" description="Phosphotyrosine protein phosphatase I" evidence="2">
    <location>
        <begin position="4"/>
        <end position="128"/>
    </location>
</feature>
<comment type="caution">
    <text evidence="3">The sequence shown here is derived from an EMBL/GenBank/DDBJ whole genome shotgun (WGS) entry which is preliminary data.</text>
</comment>
<dbReference type="SUPFAM" id="SSF52788">
    <property type="entry name" value="Phosphotyrosine protein phosphatases I"/>
    <property type="match status" value="1"/>
</dbReference>
<dbReference type="InterPro" id="IPR023485">
    <property type="entry name" value="Ptyr_pPase"/>
</dbReference>
<dbReference type="InterPro" id="IPR036196">
    <property type="entry name" value="Ptyr_pPase_sf"/>
</dbReference>
<name>A0A0L6JQN0_9FIRM</name>
<reference evidence="4" key="1">
    <citation type="submission" date="2015-07" db="EMBL/GenBank/DDBJ databases">
        <title>Near-Complete Genome Sequence of the Cellulolytic Bacterium Bacteroides (Pseudobacteroides) cellulosolvens ATCC 35603.</title>
        <authorList>
            <person name="Dassa B."/>
            <person name="Utturkar S.M."/>
            <person name="Klingeman D.M."/>
            <person name="Hurt R.A."/>
            <person name="Keller M."/>
            <person name="Xu J."/>
            <person name="Reddy Y.H.K."/>
            <person name="Borovok I."/>
            <person name="Grinberg I.R."/>
            <person name="Lamed R."/>
            <person name="Zhivin O."/>
            <person name="Bayer E.A."/>
            <person name="Brown S.D."/>
        </authorList>
    </citation>
    <scope>NUCLEOTIDE SEQUENCE [LARGE SCALE GENOMIC DNA]</scope>
    <source>
        <strain evidence="4">DSM 2933</strain>
    </source>
</reference>
<dbReference type="PANTHER" id="PTHR43428">
    <property type="entry name" value="ARSENATE REDUCTASE"/>
    <property type="match status" value="1"/>
</dbReference>
<dbReference type="Proteomes" id="UP000036923">
    <property type="component" value="Unassembled WGS sequence"/>
</dbReference>
<accession>A0A0L6JQN0</accession>
<dbReference type="eggNOG" id="COG0394">
    <property type="taxonomic scope" value="Bacteria"/>
</dbReference>